<evidence type="ECO:0000313" key="3">
    <source>
        <dbReference type="EMBL" id="KZT53684.1"/>
    </source>
</evidence>
<reference evidence="3 4" key="1">
    <citation type="journal article" date="2016" name="Mol. Biol. Evol.">
        <title>Comparative Genomics of Early-Diverging Mushroom-Forming Fungi Provides Insights into the Origins of Lignocellulose Decay Capabilities.</title>
        <authorList>
            <person name="Nagy L.G."/>
            <person name="Riley R."/>
            <person name="Tritt A."/>
            <person name="Adam C."/>
            <person name="Daum C."/>
            <person name="Floudas D."/>
            <person name="Sun H."/>
            <person name="Yadav J.S."/>
            <person name="Pangilinan J."/>
            <person name="Larsson K.H."/>
            <person name="Matsuura K."/>
            <person name="Barry K."/>
            <person name="Labutti K."/>
            <person name="Kuo R."/>
            <person name="Ohm R.A."/>
            <person name="Bhattacharya S.S."/>
            <person name="Shirouzu T."/>
            <person name="Yoshinaga Y."/>
            <person name="Martin F.M."/>
            <person name="Grigoriev I.V."/>
            <person name="Hibbett D.S."/>
        </authorList>
    </citation>
    <scope>NUCLEOTIDE SEQUENCE [LARGE SCALE GENOMIC DNA]</scope>
    <source>
        <strain evidence="3 4">HHB12733</strain>
    </source>
</reference>
<evidence type="ECO:0000256" key="1">
    <source>
        <dbReference type="SAM" id="MobiDB-lite"/>
    </source>
</evidence>
<dbReference type="EMBL" id="KV424031">
    <property type="protein sequence ID" value="KZT53684.1"/>
    <property type="molecule type" value="Genomic_DNA"/>
</dbReference>
<dbReference type="AlphaFoldDB" id="A0A165DWH9"/>
<accession>A0A165DWH9</accession>
<name>A0A165DWH9_9BASI</name>
<dbReference type="Proteomes" id="UP000076842">
    <property type="component" value="Unassembled WGS sequence"/>
</dbReference>
<feature type="region of interest" description="Disordered" evidence="1">
    <location>
        <begin position="330"/>
        <end position="356"/>
    </location>
</feature>
<feature type="compositionally biased region" description="Pro residues" evidence="1">
    <location>
        <begin position="179"/>
        <end position="189"/>
    </location>
</feature>
<organism evidence="3 4">
    <name type="scientific">Calocera cornea HHB12733</name>
    <dbReference type="NCBI Taxonomy" id="1353952"/>
    <lineage>
        <taxon>Eukaryota</taxon>
        <taxon>Fungi</taxon>
        <taxon>Dikarya</taxon>
        <taxon>Basidiomycota</taxon>
        <taxon>Agaricomycotina</taxon>
        <taxon>Dacrymycetes</taxon>
        <taxon>Dacrymycetales</taxon>
        <taxon>Dacrymycetaceae</taxon>
        <taxon>Calocera</taxon>
    </lineage>
</organism>
<keyword evidence="4" id="KW-1185">Reference proteome</keyword>
<feature type="transmembrane region" description="Helical" evidence="2">
    <location>
        <begin position="6"/>
        <end position="25"/>
    </location>
</feature>
<keyword evidence="2" id="KW-1133">Transmembrane helix</keyword>
<dbReference type="OrthoDB" id="5340910at2759"/>
<dbReference type="InterPro" id="IPR036028">
    <property type="entry name" value="SH3-like_dom_sf"/>
</dbReference>
<dbReference type="InParanoid" id="A0A165DWH9"/>
<protein>
    <recommendedName>
        <fullName evidence="5">SH3 domain-containing protein</fullName>
    </recommendedName>
</protein>
<feature type="region of interest" description="Disordered" evidence="1">
    <location>
        <begin position="47"/>
        <end position="196"/>
    </location>
</feature>
<sequence>MTTDVIIGFGVAGGALVILMLCLGVRQWRRKRRAKERARLRAEGVKLPPRKPRKPSLWRRMVGKKPPRRRPAVHIPKPSDDAVLKQPLTAHTRNNQSIDSTASPPKTSLDSAFAGPRLTIDPSWRGRLQAVQLPAPSPPPPNKLRKSKSSSRRSRDAREPPLTTGEKPRDVRPTLPSVAPDPLPLPSPGPGRHLGGQFVTTAFDAAALAPSYASTEKPPLPLPLPLPSTPAPALAATRGPTPEFDPLAHRSHMHRFSQLLSPAAAAAAGPGPAQRLSFVFDELTRRAVLVPFEPTLPDELRVRVGEELAVLECFDDGWSVVQRPRAVAPPAPAAARPAGPGPAAPGTAAEAWEDGDGEVEVEQGVVPTVCWAGAPSERVESVPMRYSSLRHGVEAGLFEIGTAL</sequence>
<dbReference type="SUPFAM" id="SSF50044">
    <property type="entry name" value="SH3-domain"/>
    <property type="match status" value="1"/>
</dbReference>
<keyword evidence="2" id="KW-0472">Membrane</keyword>
<evidence type="ECO:0000256" key="2">
    <source>
        <dbReference type="SAM" id="Phobius"/>
    </source>
</evidence>
<evidence type="ECO:0008006" key="5">
    <source>
        <dbReference type="Google" id="ProtNLM"/>
    </source>
</evidence>
<feature type="compositionally biased region" description="Basic residues" evidence="1">
    <location>
        <begin position="48"/>
        <end position="72"/>
    </location>
</feature>
<feature type="compositionally biased region" description="Basic residues" evidence="1">
    <location>
        <begin position="143"/>
        <end position="152"/>
    </location>
</feature>
<gene>
    <name evidence="3" type="ORF">CALCODRAFT_500835</name>
</gene>
<feature type="compositionally biased region" description="Polar residues" evidence="1">
    <location>
        <begin position="89"/>
        <end position="110"/>
    </location>
</feature>
<proteinExistence type="predicted"/>
<evidence type="ECO:0000313" key="4">
    <source>
        <dbReference type="Proteomes" id="UP000076842"/>
    </source>
</evidence>
<keyword evidence="2" id="KW-0812">Transmembrane</keyword>